<evidence type="ECO:0000313" key="3">
    <source>
        <dbReference type="Proteomes" id="UP000237105"/>
    </source>
</evidence>
<gene>
    <name evidence="2" type="ORF">PanWU01x14_289800</name>
</gene>
<keyword evidence="3" id="KW-1185">Reference proteome</keyword>
<sequence length="109" mass="12552">MPIQRVKLHKVIWLLGSSIYIVPLFFFLASPSDANCRWRLIMLCQDTTEDGDTRQSHGSVCLQKLDGKGQVFPDLKLCSGENSDIRLCTFRHKILHIPDIEVYDSREVF</sequence>
<name>A0A2P5AY07_PARAD</name>
<evidence type="ECO:0000256" key="1">
    <source>
        <dbReference type="SAM" id="Phobius"/>
    </source>
</evidence>
<dbReference type="EMBL" id="JXTB01000416">
    <property type="protein sequence ID" value="PON41386.1"/>
    <property type="molecule type" value="Genomic_DNA"/>
</dbReference>
<reference evidence="3" key="1">
    <citation type="submission" date="2016-06" db="EMBL/GenBank/DDBJ databases">
        <title>Parallel loss of symbiosis genes in relatives of nitrogen-fixing non-legume Parasponia.</title>
        <authorList>
            <person name="Van Velzen R."/>
            <person name="Holmer R."/>
            <person name="Bu F."/>
            <person name="Rutten L."/>
            <person name="Van Zeijl A."/>
            <person name="Liu W."/>
            <person name="Santuari L."/>
            <person name="Cao Q."/>
            <person name="Sharma T."/>
            <person name="Shen D."/>
            <person name="Roswanjaya Y."/>
            <person name="Wardhani T."/>
            <person name="Kalhor M.S."/>
            <person name="Jansen J."/>
            <person name="Van den Hoogen J."/>
            <person name="Gungor B."/>
            <person name="Hartog M."/>
            <person name="Hontelez J."/>
            <person name="Verver J."/>
            <person name="Yang W.-C."/>
            <person name="Schijlen E."/>
            <person name="Repin R."/>
            <person name="Schilthuizen M."/>
            <person name="Schranz E."/>
            <person name="Heidstra R."/>
            <person name="Miyata K."/>
            <person name="Fedorova E."/>
            <person name="Kohlen W."/>
            <person name="Bisseling T."/>
            <person name="Smit S."/>
            <person name="Geurts R."/>
        </authorList>
    </citation>
    <scope>NUCLEOTIDE SEQUENCE [LARGE SCALE GENOMIC DNA]</scope>
    <source>
        <strain evidence="3">cv. WU1-14</strain>
    </source>
</reference>
<evidence type="ECO:0000313" key="2">
    <source>
        <dbReference type="EMBL" id="PON41386.1"/>
    </source>
</evidence>
<feature type="transmembrane region" description="Helical" evidence="1">
    <location>
        <begin position="12"/>
        <end position="29"/>
    </location>
</feature>
<dbReference type="Proteomes" id="UP000237105">
    <property type="component" value="Unassembled WGS sequence"/>
</dbReference>
<keyword evidence="1" id="KW-1133">Transmembrane helix</keyword>
<comment type="caution">
    <text evidence="2">The sequence shown here is derived from an EMBL/GenBank/DDBJ whole genome shotgun (WGS) entry which is preliminary data.</text>
</comment>
<dbReference type="AlphaFoldDB" id="A0A2P5AY07"/>
<proteinExistence type="predicted"/>
<keyword evidence="1" id="KW-0472">Membrane</keyword>
<accession>A0A2P5AY07</accession>
<keyword evidence="1" id="KW-0812">Transmembrane</keyword>
<protein>
    <submittedName>
        <fullName evidence="2">Uncharacterized protein</fullName>
    </submittedName>
</protein>
<organism evidence="2 3">
    <name type="scientific">Parasponia andersonii</name>
    <name type="common">Sponia andersonii</name>
    <dbReference type="NCBI Taxonomy" id="3476"/>
    <lineage>
        <taxon>Eukaryota</taxon>
        <taxon>Viridiplantae</taxon>
        <taxon>Streptophyta</taxon>
        <taxon>Embryophyta</taxon>
        <taxon>Tracheophyta</taxon>
        <taxon>Spermatophyta</taxon>
        <taxon>Magnoliopsida</taxon>
        <taxon>eudicotyledons</taxon>
        <taxon>Gunneridae</taxon>
        <taxon>Pentapetalae</taxon>
        <taxon>rosids</taxon>
        <taxon>fabids</taxon>
        <taxon>Rosales</taxon>
        <taxon>Cannabaceae</taxon>
        <taxon>Parasponia</taxon>
    </lineage>
</organism>